<name>A0A7D5V406_9HYPO</name>
<gene>
    <name evidence="2" type="primary">aurF_6</name>
    <name evidence="2" type="ORF">G6M90_00g093900</name>
</gene>
<dbReference type="EMBL" id="CP058937">
    <property type="protein sequence ID" value="QLI73797.1"/>
    <property type="molecule type" value="Genomic_DNA"/>
</dbReference>
<reference evidence="2 3" key="1">
    <citation type="submission" date="2020-07" db="EMBL/GenBank/DDBJ databases">
        <title>Telomere length de novo assembly of all 7 chromosomes of the fungus, Metarhizium brunneum, using a novel assembly pipeline.</title>
        <authorList>
            <person name="Saud z."/>
            <person name="Kortsinoglou A."/>
            <person name="Kouvelis V.N."/>
            <person name="Butt T.M."/>
        </authorList>
    </citation>
    <scope>NUCLEOTIDE SEQUENCE [LARGE SCALE GENOMIC DNA]</scope>
    <source>
        <strain evidence="2 3">4556</strain>
    </source>
</reference>
<keyword evidence="3" id="KW-1185">Reference proteome</keyword>
<protein>
    <submittedName>
        <fullName evidence="2">Aurovertin biosynthesis cluster transcription factor aurF</fullName>
    </submittedName>
</protein>
<dbReference type="GeneID" id="26246368"/>
<feature type="region of interest" description="Disordered" evidence="1">
    <location>
        <begin position="91"/>
        <end position="111"/>
    </location>
</feature>
<organism evidence="2 3">
    <name type="scientific">Metarhizium brunneum</name>
    <dbReference type="NCBI Taxonomy" id="500148"/>
    <lineage>
        <taxon>Eukaryota</taxon>
        <taxon>Fungi</taxon>
        <taxon>Dikarya</taxon>
        <taxon>Ascomycota</taxon>
        <taxon>Pezizomycotina</taxon>
        <taxon>Sordariomycetes</taxon>
        <taxon>Hypocreomycetidae</taxon>
        <taxon>Hypocreales</taxon>
        <taxon>Clavicipitaceae</taxon>
        <taxon>Metarhizium</taxon>
    </lineage>
</organism>
<accession>A0A7D5V406</accession>
<dbReference type="OrthoDB" id="4468425at2759"/>
<dbReference type="AlphaFoldDB" id="A0A7D5V406"/>
<evidence type="ECO:0000256" key="1">
    <source>
        <dbReference type="SAM" id="MobiDB-lite"/>
    </source>
</evidence>
<dbReference type="Proteomes" id="UP000510686">
    <property type="component" value="Chromosome 6"/>
</dbReference>
<evidence type="ECO:0000313" key="3">
    <source>
        <dbReference type="Proteomes" id="UP000510686"/>
    </source>
</evidence>
<sequence length="279" mass="31562">MSSDAGMSSDFGFHLSEIANTDSQRTNDDLLVPGHQIRVNPSPDFQGPTFPMPLPLSWDQFTGGICRNLAGGFDVPQNSWPPVDLGTAHVGGSVEWPASSSPNSDGDRDKSSKAQTFIISAARSILRADYLEYLAAELPRWAKWGLYNIDNCTVDPNAEYYDLQLAYSTVCLLYTRMGDDEIRSRISLVKLNKEYLRAFETWQSRRRKRGIGRGDATCIIDNILQNIYHDWPTRNDRERKDLRTQFHSRKHFGKRWTMLSDVLGKGILLLCSPKVAKMV</sequence>
<dbReference type="KEGG" id="mbrn:26246368"/>
<dbReference type="RefSeq" id="XP_014540755.1">
    <property type="nucleotide sequence ID" value="XM_014685269.1"/>
</dbReference>
<evidence type="ECO:0000313" key="2">
    <source>
        <dbReference type="EMBL" id="QLI73797.1"/>
    </source>
</evidence>
<proteinExistence type="predicted"/>